<keyword evidence="13" id="KW-0121">Carboxypeptidase</keyword>
<dbReference type="PRINTS" id="PR00725">
    <property type="entry name" value="DADACBPTASE1"/>
</dbReference>
<feature type="active site" description="Acyl-ester intermediate" evidence="7">
    <location>
        <position position="60"/>
    </location>
</feature>
<evidence type="ECO:0000256" key="7">
    <source>
        <dbReference type="PIRSR" id="PIRSR618044-1"/>
    </source>
</evidence>
<feature type="compositionally biased region" description="Basic and acidic residues" evidence="10">
    <location>
        <begin position="441"/>
        <end position="463"/>
    </location>
</feature>
<evidence type="ECO:0000256" key="4">
    <source>
        <dbReference type="ARBA" id="ARBA00022960"/>
    </source>
</evidence>
<evidence type="ECO:0000256" key="3">
    <source>
        <dbReference type="ARBA" id="ARBA00022801"/>
    </source>
</evidence>
<reference evidence="13 14" key="1">
    <citation type="submission" date="2019-03" db="EMBL/GenBank/DDBJ databases">
        <title>Bradyrhizobium strains diversity isolated from Chamaecrista fasciculata.</title>
        <authorList>
            <person name="Urquiaga M.C.O."/>
            <person name="Hungria M."/>
            <person name="Delamuta J.R.M."/>
        </authorList>
    </citation>
    <scope>NUCLEOTIDE SEQUENCE [LARGE SCALE GENOMIC DNA]</scope>
    <source>
        <strain evidence="13 14">CNPSo 3424</strain>
    </source>
</reference>
<keyword evidence="5" id="KW-0573">Peptidoglycan synthesis</keyword>
<evidence type="ECO:0000313" key="13">
    <source>
        <dbReference type="EMBL" id="TFV31215.1"/>
    </source>
</evidence>
<evidence type="ECO:0000256" key="11">
    <source>
        <dbReference type="SAM" id="SignalP"/>
    </source>
</evidence>
<sequence>MHALRPLLRKSLFNLVAASVACAALLAPRAASAEALLLIEADSGKVLQADNATIPWYPASVTKIMTAYVTLKAVKDGRLTLDTLLTVSPVAASQSPSKMGFRPGTQLTVDNALKMMMVKSANDMAVVLAEGVGGSIDGFSAIMNNTAKRLGMTQTSYVNPNGLPADGQITSARDLGILARAFLRDLPEYEYFVHIPAIRFGKRITGNFNKLIGRYPGADGFKTGFICASGYNLVASATRNGRRLIAVVLGAGSGTARAVKAAQLLERGFAQDNLTWLRPSLGTVDNLVPVDASPPNLRDEMCGPHRKRPASDDDDALIAANGGVSGSASATGGEAQVTFFTAGLQPPLMKASELMASAAAPTEPVLVYTGPTRTGTALIAAVAADADQQAASSKPRGKKSRVAKKPDAADKPKDAGKDASKDTKTAAVKPDAKPAGVKNNGKSDGKTDAKSDPKSDPKGDPKIAAKPAAPKHAAAKPDAAAKPAEKPAAGGDPKPAKPKAATKPAAKPANNS</sequence>
<dbReference type="InterPro" id="IPR018044">
    <property type="entry name" value="Peptidase_S11"/>
</dbReference>
<proteinExistence type="inferred from homology"/>
<dbReference type="PANTHER" id="PTHR21581">
    <property type="entry name" value="D-ALANYL-D-ALANINE CARBOXYPEPTIDASE"/>
    <property type="match status" value="1"/>
</dbReference>
<feature type="active site" evidence="7">
    <location>
        <position position="120"/>
    </location>
</feature>
<evidence type="ECO:0000313" key="14">
    <source>
        <dbReference type="Proteomes" id="UP000298225"/>
    </source>
</evidence>
<comment type="caution">
    <text evidence="13">The sequence shown here is derived from an EMBL/GenBank/DDBJ whole genome shotgun (WGS) entry which is preliminary data.</text>
</comment>
<feature type="region of interest" description="Disordered" evidence="10">
    <location>
        <begin position="386"/>
        <end position="512"/>
    </location>
</feature>
<evidence type="ECO:0000256" key="1">
    <source>
        <dbReference type="ARBA" id="ARBA00007164"/>
    </source>
</evidence>
<accession>A0A4Y9KVP9</accession>
<evidence type="ECO:0000256" key="8">
    <source>
        <dbReference type="PIRSR" id="PIRSR618044-2"/>
    </source>
</evidence>
<dbReference type="GO" id="GO:0009252">
    <property type="term" value="P:peptidoglycan biosynthetic process"/>
    <property type="evidence" value="ECO:0007669"/>
    <property type="project" value="UniProtKB-KW"/>
</dbReference>
<comment type="similarity">
    <text evidence="1 9">Belongs to the peptidase S11 family.</text>
</comment>
<feature type="compositionally biased region" description="Low complexity" evidence="10">
    <location>
        <begin position="464"/>
        <end position="512"/>
    </location>
</feature>
<evidence type="ECO:0000256" key="10">
    <source>
        <dbReference type="SAM" id="MobiDB-lite"/>
    </source>
</evidence>
<organism evidence="13 14">
    <name type="scientific">Bradyrhizobium frederickii</name>
    <dbReference type="NCBI Taxonomy" id="2560054"/>
    <lineage>
        <taxon>Bacteria</taxon>
        <taxon>Pseudomonadati</taxon>
        <taxon>Pseudomonadota</taxon>
        <taxon>Alphaproteobacteria</taxon>
        <taxon>Hyphomicrobiales</taxon>
        <taxon>Nitrobacteraceae</taxon>
        <taxon>Bradyrhizobium</taxon>
    </lineage>
</organism>
<dbReference type="Proteomes" id="UP000298225">
    <property type="component" value="Unassembled WGS sequence"/>
</dbReference>
<dbReference type="GO" id="GO:0009002">
    <property type="term" value="F:serine-type D-Ala-D-Ala carboxypeptidase activity"/>
    <property type="evidence" value="ECO:0007669"/>
    <property type="project" value="InterPro"/>
</dbReference>
<dbReference type="PROSITE" id="PS51257">
    <property type="entry name" value="PROKAR_LIPOPROTEIN"/>
    <property type="match status" value="1"/>
</dbReference>
<evidence type="ECO:0000256" key="2">
    <source>
        <dbReference type="ARBA" id="ARBA00022729"/>
    </source>
</evidence>
<protein>
    <submittedName>
        <fullName evidence="13">D-alanyl-D-alanine carboxypeptidase</fullName>
    </submittedName>
</protein>
<dbReference type="AlphaFoldDB" id="A0A4Y9KVP9"/>
<dbReference type="OrthoDB" id="5291989at2"/>
<keyword evidence="13" id="KW-0645">Protease</keyword>
<dbReference type="PANTHER" id="PTHR21581:SF6">
    <property type="entry name" value="TRAFFICKING PROTEIN PARTICLE COMPLEX SUBUNIT 12"/>
    <property type="match status" value="1"/>
</dbReference>
<evidence type="ECO:0000256" key="5">
    <source>
        <dbReference type="ARBA" id="ARBA00022984"/>
    </source>
</evidence>
<keyword evidence="14" id="KW-1185">Reference proteome</keyword>
<dbReference type="InterPro" id="IPR012338">
    <property type="entry name" value="Beta-lactam/transpept-like"/>
</dbReference>
<gene>
    <name evidence="13" type="ORF">E4K66_31585</name>
</gene>
<dbReference type="EMBL" id="SPQU01000021">
    <property type="protein sequence ID" value="TFV31215.1"/>
    <property type="molecule type" value="Genomic_DNA"/>
</dbReference>
<feature type="chain" id="PRO_5021496602" evidence="11">
    <location>
        <begin position="34"/>
        <end position="512"/>
    </location>
</feature>
<feature type="compositionally biased region" description="Low complexity" evidence="10">
    <location>
        <begin position="319"/>
        <end position="330"/>
    </location>
</feature>
<dbReference type="SUPFAM" id="SSF56601">
    <property type="entry name" value="beta-lactamase/transpeptidase-like"/>
    <property type="match status" value="1"/>
</dbReference>
<feature type="domain" description="Peptidase S11 D-alanyl-D-alanine carboxypeptidase A N-terminal" evidence="12">
    <location>
        <begin position="30"/>
        <end position="251"/>
    </location>
</feature>
<dbReference type="FunFam" id="3.40.710.10:FF:000062">
    <property type="entry name" value="Peptidase M15"/>
    <property type="match status" value="1"/>
</dbReference>
<feature type="binding site" evidence="8">
    <location>
        <position position="222"/>
    </location>
    <ligand>
        <name>substrate</name>
    </ligand>
</feature>
<evidence type="ECO:0000256" key="6">
    <source>
        <dbReference type="ARBA" id="ARBA00023316"/>
    </source>
</evidence>
<dbReference type="GO" id="GO:0071555">
    <property type="term" value="P:cell wall organization"/>
    <property type="evidence" value="ECO:0007669"/>
    <property type="project" value="UniProtKB-KW"/>
</dbReference>
<name>A0A4Y9KVP9_9BRAD</name>
<keyword evidence="4" id="KW-0133">Cell shape</keyword>
<feature type="signal peptide" evidence="11">
    <location>
        <begin position="1"/>
        <end position="33"/>
    </location>
</feature>
<dbReference type="InterPro" id="IPR001967">
    <property type="entry name" value="Peptidase_S11_N"/>
</dbReference>
<dbReference type="RefSeq" id="WP_135171335.1">
    <property type="nucleotide sequence ID" value="NZ_SPQU01000021.1"/>
</dbReference>
<dbReference type="GO" id="GO:0008360">
    <property type="term" value="P:regulation of cell shape"/>
    <property type="evidence" value="ECO:0007669"/>
    <property type="project" value="UniProtKB-KW"/>
</dbReference>
<keyword evidence="3" id="KW-0378">Hydrolase</keyword>
<keyword evidence="2 11" id="KW-0732">Signal</keyword>
<dbReference type="GO" id="GO:0006508">
    <property type="term" value="P:proteolysis"/>
    <property type="evidence" value="ECO:0007669"/>
    <property type="project" value="InterPro"/>
</dbReference>
<feature type="active site" description="Proton acceptor" evidence="7">
    <location>
        <position position="63"/>
    </location>
</feature>
<evidence type="ECO:0000259" key="12">
    <source>
        <dbReference type="Pfam" id="PF00768"/>
    </source>
</evidence>
<feature type="region of interest" description="Disordered" evidence="10">
    <location>
        <begin position="301"/>
        <end position="330"/>
    </location>
</feature>
<evidence type="ECO:0000256" key="9">
    <source>
        <dbReference type="RuleBase" id="RU004016"/>
    </source>
</evidence>
<feature type="compositionally biased region" description="Basic and acidic residues" evidence="10">
    <location>
        <begin position="404"/>
        <end position="424"/>
    </location>
</feature>
<keyword evidence="6" id="KW-0961">Cell wall biogenesis/degradation</keyword>
<dbReference type="Pfam" id="PF00768">
    <property type="entry name" value="Peptidase_S11"/>
    <property type="match status" value="1"/>
</dbReference>
<dbReference type="Gene3D" id="3.40.710.10">
    <property type="entry name" value="DD-peptidase/beta-lactamase superfamily"/>
    <property type="match status" value="1"/>
</dbReference>